<dbReference type="CDD" id="cd03789">
    <property type="entry name" value="GT9_LPS_heptosyltransferase"/>
    <property type="match status" value="1"/>
</dbReference>
<dbReference type="InterPro" id="IPR011910">
    <property type="entry name" value="RfaF"/>
</dbReference>
<evidence type="ECO:0000256" key="1">
    <source>
        <dbReference type="ARBA" id="ARBA00022676"/>
    </source>
</evidence>
<dbReference type="AlphaFoldDB" id="A0A5C8EWJ5"/>
<comment type="caution">
    <text evidence="6">The sequence shown here is derived from an EMBL/GenBank/DDBJ whole genome shotgun (WGS) entry which is preliminary data.</text>
</comment>
<sequence>MKKIKNLLIHAPNWLGDIVMSLPAIHLIKEEYKDIKITVLAKKSMFGILTVSGLVDDVIELKIFPSLRKYHFDAALLFPNSFESAFRIFAHGIKTRIGYKANYRSFMLTESIERESVRWIHTADYYVNLLKAININKPRPIIKLNIKEDVLNNAKEYIKTINPQNKKIFAYGIGATNSFGKIWKEEYFAEVINYLSNKYNAITLFITTPNEKEISDKIKSMLNQEPIIKYTSLDNIAAMLSLCDGFIGNDSGAMHVASIVGIPTLALYFATPAGMNAPIGINSHIIEKKPDNKACICGGRKCSLNTFECREVIKPEEVINKFEGIINGL</sequence>
<dbReference type="GO" id="GO:0009244">
    <property type="term" value="P:lipopolysaccharide core region biosynthetic process"/>
    <property type="evidence" value="ECO:0007669"/>
    <property type="project" value="TreeGrafter"/>
</dbReference>
<dbReference type="Pfam" id="PF01075">
    <property type="entry name" value="Glyco_transf_9"/>
    <property type="match status" value="1"/>
</dbReference>
<proteinExistence type="inferred from homology"/>
<dbReference type="EC" id="2.4.99.24" evidence="4"/>
<dbReference type="EMBL" id="SAXY01000044">
    <property type="protein sequence ID" value="TXJ41444.1"/>
    <property type="molecule type" value="Genomic_DNA"/>
</dbReference>
<evidence type="ECO:0000256" key="4">
    <source>
        <dbReference type="ARBA" id="ARBA00044042"/>
    </source>
</evidence>
<accession>A0A5C8EWJ5</accession>
<dbReference type="GO" id="GO:0005829">
    <property type="term" value="C:cytosol"/>
    <property type="evidence" value="ECO:0007669"/>
    <property type="project" value="TreeGrafter"/>
</dbReference>
<dbReference type="Gene3D" id="3.40.50.2000">
    <property type="entry name" value="Glycogen Phosphorylase B"/>
    <property type="match status" value="2"/>
</dbReference>
<dbReference type="NCBIfam" id="TIGR02195">
    <property type="entry name" value="heptsyl_trn_II"/>
    <property type="match status" value="1"/>
</dbReference>
<keyword evidence="1" id="KW-0328">Glycosyltransferase</keyword>
<dbReference type="GO" id="GO:0008713">
    <property type="term" value="F:ADP-heptose-lipopolysaccharide heptosyltransferase activity"/>
    <property type="evidence" value="ECO:0007669"/>
    <property type="project" value="UniProtKB-EC"/>
</dbReference>
<evidence type="ECO:0000313" key="6">
    <source>
        <dbReference type="EMBL" id="TXJ41444.1"/>
    </source>
</evidence>
<organism evidence="6 7">
    <name type="scientific">Brachyspira pilosicoli</name>
    <name type="common">Serpulina pilosicoli</name>
    <dbReference type="NCBI Taxonomy" id="52584"/>
    <lineage>
        <taxon>Bacteria</taxon>
        <taxon>Pseudomonadati</taxon>
        <taxon>Spirochaetota</taxon>
        <taxon>Spirochaetia</taxon>
        <taxon>Brachyspirales</taxon>
        <taxon>Brachyspiraceae</taxon>
        <taxon>Brachyspira</taxon>
    </lineage>
</organism>
<dbReference type="OrthoDB" id="9797795at2"/>
<keyword evidence="2 6" id="KW-0808">Transferase</keyword>
<evidence type="ECO:0000256" key="3">
    <source>
        <dbReference type="ARBA" id="ARBA00043995"/>
    </source>
</evidence>
<dbReference type="InterPro" id="IPR002201">
    <property type="entry name" value="Glyco_trans_9"/>
</dbReference>
<reference evidence="6 7" key="1">
    <citation type="journal article" date="1992" name="Lakartidningen">
        <title>[Penicillin V and not amoxicillin is the first choice preparation in acute otitis].</title>
        <authorList>
            <person name="Kamme C."/>
            <person name="Lundgren K."/>
            <person name="Prellner K."/>
        </authorList>
    </citation>
    <scope>NUCLEOTIDE SEQUENCE [LARGE SCALE GENOMIC DNA]</scope>
    <source>
        <strain evidence="6 7">PC5538III-hc</strain>
    </source>
</reference>
<dbReference type="SUPFAM" id="SSF53756">
    <property type="entry name" value="UDP-Glycosyltransferase/glycogen phosphorylase"/>
    <property type="match status" value="1"/>
</dbReference>
<name>A0A5C8EWJ5_BRAPL</name>
<comment type="similarity">
    <text evidence="3">Belongs to the glycosyltransferase 9 family.</text>
</comment>
<evidence type="ECO:0000256" key="5">
    <source>
        <dbReference type="ARBA" id="ARBA00047503"/>
    </source>
</evidence>
<dbReference type="Proteomes" id="UP000323176">
    <property type="component" value="Unassembled WGS sequence"/>
</dbReference>
<dbReference type="InterPro" id="IPR051199">
    <property type="entry name" value="LPS_LOS_Heptosyltrfase"/>
</dbReference>
<gene>
    <name evidence="6" type="primary">waaF</name>
    <name evidence="6" type="ORF">EPJ72_07000</name>
</gene>
<comment type="catalytic activity">
    <reaction evidence="5">
        <text>an L-alpha-D-Hep-(1-&gt;5)-[alpha-Kdo-(2-&gt;4)]-alpha-Kdo-(2-&gt;6)-lipid A + ADP-L-glycero-beta-D-manno-heptose = an L-alpha-D-Hep-(1-&gt;3)-L-alpha-D-Hep-(1-&gt;5)-[alpha-Kdo-(2-&gt;4)]-alpha-Kdo-(2-&gt;6)-lipid A + ADP + H(+)</text>
        <dbReference type="Rhea" id="RHEA:74071"/>
        <dbReference type="ChEBI" id="CHEBI:15378"/>
        <dbReference type="ChEBI" id="CHEBI:61506"/>
        <dbReference type="ChEBI" id="CHEBI:193068"/>
        <dbReference type="ChEBI" id="CHEBI:193069"/>
        <dbReference type="ChEBI" id="CHEBI:456216"/>
        <dbReference type="EC" id="2.4.99.24"/>
    </reaction>
</comment>
<dbReference type="PANTHER" id="PTHR30160">
    <property type="entry name" value="TETRAACYLDISACCHARIDE 4'-KINASE-RELATED"/>
    <property type="match status" value="1"/>
</dbReference>
<evidence type="ECO:0000313" key="7">
    <source>
        <dbReference type="Proteomes" id="UP000323176"/>
    </source>
</evidence>
<protein>
    <recommendedName>
        <fullName evidence="4">lipopolysaccharide heptosyltransferase II</fullName>
        <ecNumber evidence="4">2.4.99.24</ecNumber>
    </recommendedName>
</protein>
<evidence type="ECO:0000256" key="2">
    <source>
        <dbReference type="ARBA" id="ARBA00022679"/>
    </source>
</evidence>